<reference evidence="3" key="1">
    <citation type="submission" date="2019-11" db="EMBL/GenBank/DDBJ databases">
        <authorList>
            <person name="Feng L."/>
        </authorList>
    </citation>
    <scope>NUCLEOTIDE SEQUENCE</scope>
    <source>
        <strain evidence="3">CTertiumLFYP3</strain>
    </source>
</reference>
<keyword evidence="2" id="KW-1133">Transmembrane helix</keyword>
<name>A0A6N3D6E2_9CLOT</name>
<keyword evidence="2" id="KW-0472">Membrane</keyword>
<dbReference type="RefSeq" id="WP_421755593.1">
    <property type="nucleotide sequence ID" value="NZ_CACRTO010000018.1"/>
</dbReference>
<accession>A0A6N3D6E2</accession>
<sequence>MKLIKRKNHKKIIFTLFLTFIFLTSSFLIDTIPIFDSITNGETVVLAKSKGSSSGFKSSGGFKSSKSSSSSFKSSGGKSNVSKTTSGFKSGSFSSGSSKSSSSKNSSSSSSSSNKSSSSSSTSGNFKSGSYSSSVDKGKSGTTKGFSSGSYSSKNDTDTTQDKDYNSSTSYDDSGGSFFGDMMFGLNSLRMFSYGRGGRGFSIGSIIIMAVIFMIVIKLIRLYLKNRKY</sequence>
<feature type="transmembrane region" description="Helical" evidence="2">
    <location>
        <begin position="201"/>
        <end position="224"/>
    </location>
</feature>
<evidence type="ECO:0000313" key="3">
    <source>
        <dbReference type="EMBL" id="VYU22679.1"/>
    </source>
</evidence>
<feature type="region of interest" description="Disordered" evidence="1">
    <location>
        <begin position="50"/>
        <end position="171"/>
    </location>
</feature>
<organism evidence="3">
    <name type="scientific">Clostridium tertium</name>
    <dbReference type="NCBI Taxonomy" id="1559"/>
    <lineage>
        <taxon>Bacteria</taxon>
        <taxon>Bacillati</taxon>
        <taxon>Bacillota</taxon>
        <taxon>Clostridia</taxon>
        <taxon>Eubacteriales</taxon>
        <taxon>Clostridiaceae</taxon>
        <taxon>Clostridium</taxon>
    </lineage>
</organism>
<gene>
    <name evidence="3" type="ORF">CTLFYP3_01808</name>
</gene>
<evidence type="ECO:0000256" key="1">
    <source>
        <dbReference type="SAM" id="MobiDB-lite"/>
    </source>
</evidence>
<evidence type="ECO:0000256" key="2">
    <source>
        <dbReference type="SAM" id="Phobius"/>
    </source>
</evidence>
<feature type="compositionally biased region" description="Basic and acidic residues" evidence="1">
    <location>
        <begin position="155"/>
        <end position="165"/>
    </location>
</feature>
<dbReference type="AlphaFoldDB" id="A0A6N3D6E2"/>
<keyword evidence="2" id="KW-0812">Transmembrane</keyword>
<feature type="compositionally biased region" description="Low complexity" evidence="1">
    <location>
        <begin position="50"/>
        <end position="154"/>
    </location>
</feature>
<proteinExistence type="predicted"/>
<protein>
    <submittedName>
        <fullName evidence="3">Uncharacterized protein</fullName>
    </submittedName>
</protein>
<dbReference type="EMBL" id="CACRTO010000018">
    <property type="protein sequence ID" value="VYU22679.1"/>
    <property type="molecule type" value="Genomic_DNA"/>
</dbReference>